<evidence type="ECO:0000256" key="3">
    <source>
        <dbReference type="ARBA" id="ARBA00022723"/>
    </source>
</evidence>
<dbReference type="InterPro" id="IPR004097">
    <property type="entry name" value="DHHA2"/>
</dbReference>
<evidence type="ECO:0000313" key="10">
    <source>
        <dbReference type="Proteomes" id="UP000179797"/>
    </source>
</evidence>
<dbReference type="GO" id="GO:0046872">
    <property type="term" value="F:metal ion binding"/>
    <property type="evidence" value="ECO:0007669"/>
    <property type="project" value="UniProtKB-KW"/>
</dbReference>
<dbReference type="PANTHER" id="PTHR12112">
    <property type="entry name" value="BNIP - RELATED"/>
    <property type="match status" value="1"/>
</dbReference>
<evidence type="ECO:0000259" key="8">
    <source>
        <dbReference type="SMART" id="SM01131"/>
    </source>
</evidence>
<name>A0A1S1YT10_FLAPC</name>
<evidence type="ECO:0000256" key="1">
    <source>
        <dbReference type="ARBA" id="ARBA00001936"/>
    </source>
</evidence>
<dbReference type="Pfam" id="PF01368">
    <property type="entry name" value="DHH"/>
    <property type="match status" value="1"/>
</dbReference>
<keyword evidence="4" id="KW-0378">Hydrolase</keyword>
<evidence type="ECO:0000256" key="5">
    <source>
        <dbReference type="ARBA" id="ARBA00023211"/>
    </source>
</evidence>
<dbReference type="Gene3D" id="3.90.1640.10">
    <property type="entry name" value="inorganic pyrophosphatase (n-terminal core)"/>
    <property type="match status" value="1"/>
</dbReference>
<organism evidence="9 10">
    <name type="scientific">Flammeovirga pacifica</name>
    <dbReference type="NCBI Taxonomy" id="915059"/>
    <lineage>
        <taxon>Bacteria</taxon>
        <taxon>Pseudomonadati</taxon>
        <taxon>Bacteroidota</taxon>
        <taxon>Cytophagia</taxon>
        <taxon>Cytophagales</taxon>
        <taxon>Flammeovirgaceae</taxon>
        <taxon>Flammeovirga</taxon>
    </lineage>
</organism>
<dbReference type="InterPro" id="IPR001667">
    <property type="entry name" value="DDH_dom"/>
</dbReference>
<evidence type="ECO:0000256" key="6">
    <source>
        <dbReference type="ARBA" id="ARBA00032535"/>
    </source>
</evidence>
<dbReference type="STRING" id="915059.NH26_21440"/>
<comment type="caution">
    <text evidence="9">The sequence shown here is derived from an EMBL/GenBank/DDBJ whole genome shotgun (WGS) entry which is preliminary data.</text>
</comment>
<dbReference type="SUPFAM" id="SSF64182">
    <property type="entry name" value="DHH phosphoesterases"/>
    <property type="match status" value="1"/>
</dbReference>
<evidence type="ECO:0000256" key="2">
    <source>
        <dbReference type="ARBA" id="ARBA00012146"/>
    </source>
</evidence>
<dbReference type="OrthoDB" id="9766150at2"/>
<evidence type="ECO:0000256" key="4">
    <source>
        <dbReference type="ARBA" id="ARBA00022801"/>
    </source>
</evidence>
<dbReference type="SMART" id="SM01131">
    <property type="entry name" value="DHHA2"/>
    <property type="match status" value="1"/>
</dbReference>
<dbReference type="Pfam" id="PF02833">
    <property type="entry name" value="DHHA2"/>
    <property type="match status" value="1"/>
</dbReference>
<dbReference type="Proteomes" id="UP000179797">
    <property type="component" value="Unassembled WGS sequence"/>
</dbReference>
<comment type="cofactor">
    <cofactor evidence="1">
        <name>Mn(2+)</name>
        <dbReference type="ChEBI" id="CHEBI:29035"/>
    </cofactor>
</comment>
<protein>
    <recommendedName>
        <fullName evidence="2">inorganic diphosphatase</fullName>
        <ecNumber evidence="2">3.6.1.1</ecNumber>
    </recommendedName>
    <alternativeName>
        <fullName evidence="6">Pyrophosphate phospho-hydrolase</fullName>
    </alternativeName>
</protein>
<accession>A0A1S1YT10</accession>
<evidence type="ECO:0000313" key="9">
    <source>
        <dbReference type="EMBL" id="OHX64171.1"/>
    </source>
</evidence>
<keyword evidence="5" id="KW-0464">Manganese</keyword>
<keyword evidence="3" id="KW-0479">Metal-binding</keyword>
<dbReference type="AlphaFoldDB" id="A0A1S1YT10"/>
<gene>
    <name evidence="9" type="ORF">NH26_21440</name>
</gene>
<comment type="catalytic activity">
    <reaction evidence="7">
        <text>diphosphate + H2O = 2 phosphate + H(+)</text>
        <dbReference type="Rhea" id="RHEA:24576"/>
        <dbReference type="ChEBI" id="CHEBI:15377"/>
        <dbReference type="ChEBI" id="CHEBI:15378"/>
        <dbReference type="ChEBI" id="CHEBI:33019"/>
        <dbReference type="ChEBI" id="CHEBI:43474"/>
        <dbReference type="EC" id="3.6.1.1"/>
    </reaction>
</comment>
<feature type="domain" description="DHHA2" evidence="8">
    <location>
        <begin position="184"/>
        <end position="310"/>
    </location>
</feature>
<keyword evidence="10" id="KW-1185">Reference proteome</keyword>
<evidence type="ECO:0000256" key="7">
    <source>
        <dbReference type="ARBA" id="ARBA00047820"/>
    </source>
</evidence>
<dbReference type="GO" id="GO:0004427">
    <property type="term" value="F:inorganic diphosphate phosphatase activity"/>
    <property type="evidence" value="ECO:0007669"/>
    <property type="project" value="UniProtKB-EC"/>
</dbReference>
<dbReference type="NCBIfam" id="NF003877">
    <property type="entry name" value="PRK05427.1"/>
    <property type="match status" value="1"/>
</dbReference>
<reference evidence="9 10" key="1">
    <citation type="journal article" date="2012" name="Int. J. Syst. Evol. Microbiol.">
        <title>Flammeovirga pacifica sp. nov., isolated from deep-sea sediment.</title>
        <authorList>
            <person name="Xu H."/>
            <person name="Fu Y."/>
            <person name="Yang N."/>
            <person name="Ding Z."/>
            <person name="Lai Q."/>
            <person name="Zeng R."/>
        </authorList>
    </citation>
    <scope>NUCLEOTIDE SEQUENCE [LARGE SCALE GENOMIC DNA]</scope>
    <source>
        <strain evidence="10">DSM 24597 / LMG 26175 / WPAGA1</strain>
    </source>
</reference>
<dbReference type="EMBL" id="JRYR02000002">
    <property type="protein sequence ID" value="OHX64171.1"/>
    <property type="molecule type" value="Genomic_DNA"/>
</dbReference>
<dbReference type="EC" id="3.6.1.1" evidence="2"/>
<proteinExistence type="predicted"/>
<dbReference type="RefSeq" id="WP_044226383.1">
    <property type="nucleotide sequence ID" value="NZ_JRYR02000002.1"/>
</dbReference>
<dbReference type="GO" id="GO:0005737">
    <property type="term" value="C:cytoplasm"/>
    <property type="evidence" value="ECO:0007669"/>
    <property type="project" value="InterPro"/>
</dbReference>
<sequence>MSFQLSFPSNALFVGHKNPDTDCTCSAIAAANLWGGTPIIQGELNPETTFVLEQFGVKAPAFEDNFAGKDVVVVDHNQTTQSAASMTEANILSIIDHHAVQDNFFFQKGPIHIDMRTVASCCTIIADYYEEMNVEITKEMAGVMLGGILSDTLALTVPHTTEIDKEIAAKLAKIAGIEDVADFGQQMLIAKSDLSKYTAAEILNLDYKDFIFGDIKIGFGVCESLLIDKVKAKHDEITAAMINNKKDGYSALFFAYVDLTTNNSVVIGADDADFKVLEQAFGISKSDLGVALEGKISRKNDFIPPVSAYYNK</sequence>
<dbReference type="InterPro" id="IPR038763">
    <property type="entry name" value="DHH_sf"/>
</dbReference>
<dbReference type="InterPro" id="IPR038222">
    <property type="entry name" value="DHHA2_dom_sf"/>
</dbReference>
<dbReference type="FunFam" id="3.90.1640.10:FF:000001">
    <property type="entry name" value="Probable manganese-dependent inorganic pyrophosphatase"/>
    <property type="match status" value="1"/>
</dbReference>
<dbReference type="Gene3D" id="3.10.310.20">
    <property type="entry name" value="DHHA2 domain"/>
    <property type="match status" value="1"/>
</dbReference>
<dbReference type="PANTHER" id="PTHR12112:SF22">
    <property type="entry name" value="MANGANESE-DEPENDENT INORGANIC PYROPHOSPHATASE-RELATED"/>
    <property type="match status" value="1"/>
</dbReference>